<accession>A0A8B6EZ80</accession>
<name>A0A8B6EZ80_MYTGA</name>
<sequence>MSIRIENYVHNTSLYGFGFGMLQKFYLENILRVEYVVYDLESDHQYLVDMNVSVCFEFAGPCELTSTMFHKTFLPKMPCQWQTGFIQTDFSLAAWRIENDIGPTALLYPVDIARLIKELGLGDYLMDSPCSRLNGSYVPHSRCGKIVNKPVLPTNTHCYIPESCTSFKCCQDVDVISSTFETSIELDPCNFLLKIRIEKLTFDVTFFDFAWGGPETSHHVIFKNTLFPKQSCDWSSDFHISNFSYNKWATDRGHNPDESLPSDLLAKLLEETNLQGYLKEPQCELSTNWTKDCAMNITLPPLSSDVSCHVTSLCTGIQCCVDNELLNRTLDFSILLDPCEKRLSISIEQTRYNTTFSNINWGVNQYFNLQGMIRIEYNIDDLYSERYFLVNARVLFCYEASQACSAAYTVLNNTMLPKVTCNWNDGFLQSGFSLSNWYTEHDQTTGDKLDDWAISVFLDDLGLSPFLDTSACNVDPSFVYVNNDSWTNECIKSVNLPSITTTTDRTRCLMRTSCTAVDCCTDVDFIPKSFKTYLHIDPCRQELVIGIEKYMRNISLSTYKWVAKMENVLIVSVVKHSDKNNNKAYILKNTATQTKCRTFRELYQEAIERCSDAQSEIINIKTIQISKSNSFDDSSIEISDENMVWSICNDLNFKYVQFTIDDGSTATKDASNSKPSGINAFSVLMSSQNELHMPDKPVPLSGKQLTGPQRLYSDIIDWASNIDSMMHLVEILVIT</sequence>
<dbReference type="Proteomes" id="UP000596742">
    <property type="component" value="Unassembled WGS sequence"/>
</dbReference>
<evidence type="ECO:0000313" key="1">
    <source>
        <dbReference type="EMBL" id="VDI40563.1"/>
    </source>
</evidence>
<evidence type="ECO:0000313" key="2">
    <source>
        <dbReference type="Proteomes" id="UP000596742"/>
    </source>
</evidence>
<dbReference type="OrthoDB" id="6129396at2759"/>
<comment type="caution">
    <text evidence="1">The sequence shown here is derived from an EMBL/GenBank/DDBJ whole genome shotgun (WGS) entry which is preliminary data.</text>
</comment>
<organism evidence="1 2">
    <name type="scientific">Mytilus galloprovincialis</name>
    <name type="common">Mediterranean mussel</name>
    <dbReference type="NCBI Taxonomy" id="29158"/>
    <lineage>
        <taxon>Eukaryota</taxon>
        <taxon>Metazoa</taxon>
        <taxon>Spiralia</taxon>
        <taxon>Lophotrochozoa</taxon>
        <taxon>Mollusca</taxon>
        <taxon>Bivalvia</taxon>
        <taxon>Autobranchia</taxon>
        <taxon>Pteriomorphia</taxon>
        <taxon>Mytilida</taxon>
        <taxon>Mytiloidea</taxon>
        <taxon>Mytilidae</taxon>
        <taxon>Mytilinae</taxon>
        <taxon>Mytilus</taxon>
    </lineage>
</organism>
<proteinExistence type="predicted"/>
<gene>
    <name evidence="1" type="ORF">MGAL_10B006513</name>
</gene>
<keyword evidence="2" id="KW-1185">Reference proteome</keyword>
<dbReference type="EMBL" id="UYJE01005813">
    <property type="protein sequence ID" value="VDI40563.1"/>
    <property type="molecule type" value="Genomic_DNA"/>
</dbReference>
<reference evidence="1" key="1">
    <citation type="submission" date="2018-11" db="EMBL/GenBank/DDBJ databases">
        <authorList>
            <person name="Alioto T."/>
            <person name="Alioto T."/>
        </authorList>
    </citation>
    <scope>NUCLEOTIDE SEQUENCE</scope>
</reference>
<dbReference type="AlphaFoldDB" id="A0A8B6EZ80"/>
<protein>
    <submittedName>
        <fullName evidence="1">Uncharacterized protein</fullName>
    </submittedName>
</protein>